<evidence type="ECO:0000313" key="3">
    <source>
        <dbReference type="EMBL" id="PIP56286.1"/>
    </source>
</evidence>
<feature type="transmembrane region" description="Helical" evidence="1">
    <location>
        <begin position="144"/>
        <end position="165"/>
    </location>
</feature>
<organism evidence="3 4">
    <name type="scientific">candidate division WWE3 bacterium CG22_combo_CG10-13_8_21_14_all_39_12</name>
    <dbReference type="NCBI Taxonomy" id="1975094"/>
    <lineage>
        <taxon>Bacteria</taxon>
        <taxon>Katanobacteria</taxon>
    </lineage>
</organism>
<dbReference type="Pfam" id="PF16927">
    <property type="entry name" value="HisKA_7TM"/>
    <property type="match status" value="1"/>
</dbReference>
<dbReference type="Proteomes" id="UP000228495">
    <property type="component" value="Unassembled WGS sequence"/>
</dbReference>
<feature type="transmembrane region" description="Helical" evidence="1">
    <location>
        <begin position="6"/>
        <end position="27"/>
    </location>
</feature>
<feature type="transmembrane region" description="Helical" evidence="1">
    <location>
        <begin position="70"/>
        <end position="91"/>
    </location>
</feature>
<dbReference type="InterPro" id="IPR031621">
    <property type="entry name" value="HisKA_7TM"/>
</dbReference>
<accession>A0A2H0BF39</accession>
<dbReference type="AlphaFoldDB" id="A0A2H0BF39"/>
<feature type="transmembrane region" description="Helical" evidence="1">
    <location>
        <begin position="39"/>
        <end position="58"/>
    </location>
</feature>
<feature type="transmembrane region" description="Helical" evidence="1">
    <location>
        <begin position="280"/>
        <end position="299"/>
    </location>
</feature>
<feature type="transmembrane region" description="Helical" evidence="1">
    <location>
        <begin position="248"/>
        <end position="268"/>
    </location>
</feature>
<evidence type="ECO:0000313" key="4">
    <source>
        <dbReference type="Proteomes" id="UP000228495"/>
    </source>
</evidence>
<protein>
    <recommendedName>
        <fullName evidence="2">Histidine kinase N-terminal 7TM region domain-containing protein</fullName>
    </recommendedName>
</protein>
<evidence type="ECO:0000259" key="2">
    <source>
        <dbReference type="Pfam" id="PF16927"/>
    </source>
</evidence>
<comment type="caution">
    <text evidence="3">The sequence shown here is derived from an EMBL/GenBank/DDBJ whole genome shotgun (WGS) entry which is preliminary data.</text>
</comment>
<feature type="domain" description="Histidine kinase N-terminal 7TM region" evidence="2">
    <location>
        <begin position="12"/>
        <end position="241"/>
    </location>
</feature>
<keyword evidence="1" id="KW-0812">Transmembrane</keyword>
<keyword evidence="1" id="KW-1133">Transmembrane helix</keyword>
<proteinExistence type="predicted"/>
<evidence type="ECO:0000256" key="1">
    <source>
        <dbReference type="SAM" id="Phobius"/>
    </source>
</evidence>
<keyword evidence="1" id="KW-0472">Membrane</keyword>
<sequence>MDIVDLLGLIIVAITFFANLLLSVMVLLKDRRSEVNRVFFMFISLLSLWVVSSFLWTITVFDEQLLNVFLRFDFFFATLGAFGFFVFAYVFPFRFKGFSSKWVLILGVVAMIVSVVSSSTNLVIKNTHLEVFSLSYTQGPLDIPYAILIFLTIVVSMYMLFSKYLKSDGKVRLQITYVLWGAGVSAFIVSVTSLLLWRIFNYLGTTQQFAVELIPNIGRFGMVIFTMSTTYSILKHRLFGIRFILGKIMLWFGIAMFFFVGFYVTLWLEQFVFSSAFDPVAIFLNVIIAFSLASIFSVFERELKEQVYKKIVYVSYDPDEVREELFLKLSSLDSVEEKLDTVLDTVEFIFKPKLQGLLLLDDSNGNIRMNWRGVTDDQLLILESESIVNMLLQHANDDVVSIEEFSLFGKDVSDSLKSVGIEEVIPSSKGSVIAFYLLGGKKHFGSFTRENIDDLKSILTQVIESIS</sequence>
<dbReference type="EMBL" id="PCSU01000066">
    <property type="protein sequence ID" value="PIP56286.1"/>
    <property type="molecule type" value="Genomic_DNA"/>
</dbReference>
<gene>
    <name evidence="3" type="ORF">COX05_03845</name>
</gene>
<feature type="transmembrane region" description="Helical" evidence="1">
    <location>
        <begin position="217"/>
        <end position="236"/>
    </location>
</feature>
<feature type="transmembrane region" description="Helical" evidence="1">
    <location>
        <begin position="177"/>
        <end position="197"/>
    </location>
</feature>
<feature type="transmembrane region" description="Helical" evidence="1">
    <location>
        <begin position="103"/>
        <end position="124"/>
    </location>
</feature>
<reference evidence="3 4" key="1">
    <citation type="submission" date="2017-09" db="EMBL/GenBank/DDBJ databases">
        <title>Depth-based differentiation of microbial function through sediment-hosted aquifers and enrichment of novel symbionts in the deep terrestrial subsurface.</title>
        <authorList>
            <person name="Probst A.J."/>
            <person name="Ladd B."/>
            <person name="Jarett J.K."/>
            <person name="Geller-Mcgrath D.E."/>
            <person name="Sieber C.M."/>
            <person name="Emerson J.B."/>
            <person name="Anantharaman K."/>
            <person name="Thomas B.C."/>
            <person name="Malmstrom R."/>
            <person name="Stieglmeier M."/>
            <person name="Klingl A."/>
            <person name="Woyke T."/>
            <person name="Ryan C.M."/>
            <person name="Banfield J.F."/>
        </authorList>
    </citation>
    <scope>NUCLEOTIDE SEQUENCE [LARGE SCALE GENOMIC DNA]</scope>
    <source>
        <strain evidence="3">CG22_combo_CG10-13_8_21_14_all_39_12</strain>
    </source>
</reference>
<name>A0A2H0BF39_UNCKA</name>